<organism evidence="1">
    <name type="scientific">Candidatus Heimdallarchaeum endolithica</name>
    <dbReference type="NCBI Taxonomy" id="2876572"/>
    <lineage>
        <taxon>Archaea</taxon>
        <taxon>Promethearchaeati</taxon>
        <taxon>Candidatus Heimdallarchaeota</taxon>
        <taxon>Candidatus Heimdallarchaeia (ex Rinke et al. 2021) (nom. nud.)</taxon>
        <taxon>Candidatus Heimdallarchaeales</taxon>
        <taxon>Candidatus Heimdallarchaeaceae</taxon>
        <taxon>Candidatus Heimdallarchaeum</taxon>
    </lineage>
</organism>
<sequence length="50" mass="5854">MRMNEIIMEHKESMETRKMSRTIDGTDKTSAVENRMKPTITLKVSLKRSI</sequence>
<gene>
    <name evidence="1" type="ORF">K9W46_13390</name>
</gene>
<dbReference type="Proteomes" id="UP001200513">
    <property type="component" value="Chromosome"/>
</dbReference>
<name>A0A9Y1BQY5_9ARCH</name>
<evidence type="ECO:0000313" key="1">
    <source>
        <dbReference type="EMBL" id="UJG43352.1"/>
    </source>
</evidence>
<proteinExistence type="predicted"/>
<protein>
    <submittedName>
        <fullName evidence="1">Uncharacterized protein</fullName>
    </submittedName>
</protein>
<dbReference type="AlphaFoldDB" id="A0A9Y1BQY5"/>
<dbReference type="EMBL" id="CP084167">
    <property type="protein sequence ID" value="UJG43352.1"/>
    <property type="molecule type" value="Genomic_DNA"/>
</dbReference>
<reference evidence="1" key="1">
    <citation type="journal article" date="2022" name="Nat. Microbiol.">
        <title>Unique mobile elements and scalable gene flow at the prokaryote-eukaryote boundary revealed by circularized Asgard archaea genomes.</title>
        <authorList>
            <person name="Wu F."/>
            <person name="Speth D.R."/>
            <person name="Philosof A."/>
            <person name="Cremiere A."/>
            <person name="Narayanan A."/>
            <person name="Barco R.A."/>
            <person name="Connon S.A."/>
            <person name="Amend J.P."/>
            <person name="Antoshechkin I.A."/>
            <person name="Orphan V.J."/>
        </authorList>
    </citation>
    <scope>NUCLEOTIDE SEQUENCE</scope>
    <source>
        <strain evidence="1">PR6</strain>
    </source>
</reference>
<accession>A0A9Y1BQY5</accession>